<feature type="compositionally biased region" description="Acidic residues" evidence="1">
    <location>
        <begin position="379"/>
        <end position="390"/>
    </location>
</feature>
<organism evidence="2 3">
    <name type="scientific">Euplotes crassus</name>
    <dbReference type="NCBI Taxonomy" id="5936"/>
    <lineage>
        <taxon>Eukaryota</taxon>
        <taxon>Sar</taxon>
        <taxon>Alveolata</taxon>
        <taxon>Ciliophora</taxon>
        <taxon>Intramacronucleata</taxon>
        <taxon>Spirotrichea</taxon>
        <taxon>Hypotrichia</taxon>
        <taxon>Euplotida</taxon>
        <taxon>Euplotidae</taxon>
        <taxon>Moneuplotes</taxon>
    </lineage>
</organism>
<proteinExistence type="predicted"/>
<dbReference type="Proteomes" id="UP001295684">
    <property type="component" value="Unassembled WGS sequence"/>
</dbReference>
<gene>
    <name evidence="2" type="ORF">ECRASSUSDP1_LOCUS7999</name>
</gene>
<evidence type="ECO:0000256" key="1">
    <source>
        <dbReference type="SAM" id="MobiDB-lite"/>
    </source>
</evidence>
<comment type="caution">
    <text evidence="2">The sequence shown here is derived from an EMBL/GenBank/DDBJ whole genome shotgun (WGS) entry which is preliminary data.</text>
</comment>
<feature type="region of interest" description="Disordered" evidence="1">
    <location>
        <begin position="317"/>
        <end position="395"/>
    </location>
</feature>
<reference evidence="2" key="1">
    <citation type="submission" date="2023-07" db="EMBL/GenBank/DDBJ databases">
        <authorList>
            <consortium name="AG Swart"/>
            <person name="Singh M."/>
            <person name="Singh A."/>
            <person name="Seah K."/>
            <person name="Emmerich C."/>
        </authorList>
    </citation>
    <scope>NUCLEOTIDE SEQUENCE</scope>
    <source>
        <strain evidence="2">DP1</strain>
    </source>
</reference>
<dbReference type="EMBL" id="CAMPGE010007810">
    <property type="protein sequence ID" value="CAI2366726.1"/>
    <property type="molecule type" value="Genomic_DNA"/>
</dbReference>
<sequence>MAERHEKAIMDRENILTEIAGMKQEMSSWKDLLFNLQESFNIICDEVMEQRKQVRAPQTAPDPAGYTATFSPYPNQAPQEVPQECKYEGPYKNGHDPSQAQVPVIEQTLEKKAESRPGSELKIVSSEYQLDGSMILHDSKAEVDLQGINDDKERSYMDQSQQPAKSSQFDSKVFSISPEMESCYSQKSNVDFKENVNNQANRPQHLRGSKSSGFIKRQKPKILQNTPQNIENSPQNQTELIKTGKISTSKDEEYKEKIMSMYSSNQVSKKDILDNILEVEKEDSGPDNLRIIAYKLKKKLEEKAEKLKSLRLSQQFGSNPDFKEEDYSREDYSKEEYSRQDYSRDNYTGESYSKQDYSKQDYSREDYTQDDRVYTGEYDSYEEEEEEADSSIDRDLEEKYFNHSLSDIYTSQASYRR</sequence>
<accession>A0AAD1UCL5</accession>
<keyword evidence="3" id="KW-1185">Reference proteome</keyword>
<evidence type="ECO:0000313" key="2">
    <source>
        <dbReference type="EMBL" id="CAI2366726.1"/>
    </source>
</evidence>
<feature type="compositionally biased region" description="Basic and acidic residues" evidence="1">
    <location>
        <begin position="356"/>
        <end position="374"/>
    </location>
</feature>
<name>A0AAD1UCL5_EUPCR</name>
<feature type="compositionally biased region" description="Polar residues" evidence="1">
    <location>
        <begin position="345"/>
        <end position="355"/>
    </location>
</feature>
<feature type="compositionally biased region" description="Basic and acidic residues" evidence="1">
    <location>
        <begin position="321"/>
        <end position="344"/>
    </location>
</feature>
<feature type="region of interest" description="Disordered" evidence="1">
    <location>
        <begin position="197"/>
        <end position="216"/>
    </location>
</feature>
<evidence type="ECO:0000313" key="3">
    <source>
        <dbReference type="Proteomes" id="UP001295684"/>
    </source>
</evidence>
<protein>
    <submittedName>
        <fullName evidence="2">Uncharacterized protein</fullName>
    </submittedName>
</protein>
<dbReference type="AlphaFoldDB" id="A0AAD1UCL5"/>